<dbReference type="Proteomes" id="UP000283513">
    <property type="component" value="Unassembled WGS sequence"/>
</dbReference>
<proteinExistence type="inferred from homology"/>
<evidence type="ECO:0000313" key="10">
    <source>
        <dbReference type="EMBL" id="RHC20962.1"/>
    </source>
</evidence>
<organism evidence="11 13">
    <name type="scientific">Roseburia intestinalis</name>
    <dbReference type="NCBI Taxonomy" id="166486"/>
    <lineage>
        <taxon>Bacteria</taxon>
        <taxon>Bacillati</taxon>
        <taxon>Bacillota</taxon>
        <taxon>Clostridia</taxon>
        <taxon>Lachnospirales</taxon>
        <taxon>Lachnospiraceae</taxon>
        <taxon>Roseburia</taxon>
    </lineage>
</organism>
<dbReference type="AlphaFoldDB" id="A0A3R6HGZ0"/>
<protein>
    <submittedName>
        <fullName evidence="11">Chemotaxis protein</fullName>
    </submittedName>
</protein>
<dbReference type="Pfam" id="PF13677">
    <property type="entry name" value="MotB_plug"/>
    <property type="match status" value="1"/>
</dbReference>
<comment type="subcellular location">
    <subcellularLocation>
        <location evidence="1">Cell membrane</location>
        <topology evidence="1">Single-pass membrane protein</topology>
    </subcellularLocation>
</comment>
<evidence type="ECO:0000256" key="7">
    <source>
        <dbReference type="PROSITE-ProRule" id="PRU00473"/>
    </source>
</evidence>
<evidence type="ECO:0000256" key="2">
    <source>
        <dbReference type="ARBA" id="ARBA00008914"/>
    </source>
</evidence>
<sequence length="268" mass="30312">MVKRKPDEPKGSPAWMNTFADLMNLLLCFFVLLFSMSTVDAEKFEKMVASFQNTFSILPNGGSSIGDGTLISSGVSQLEMLDSYYKDKANSETDQETDEENDVVEEYKEQALEESEKMSEQLEDAIARYGIQDQVEVDFNAQYVMLNMNGALLFDSGHAEIRSEAYPLIDKLGKLIEPYQDNIIEVEGHTDNVPIHSAKYEDNDVLSFYRARAVTDYLRDITTVEPAHLKASGRGEYVPVADNTTQEGRSRNRRVIIKIYNSYSSDFN</sequence>
<evidence type="ECO:0000259" key="9">
    <source>
        <dbReference type="PROSITE" id="PS51123"/>
    </source>
</evidence>
<dbReference type="InterPro" id="IPR025713">
    <property type="entry name" value="MotB-like_N_dom"/>
</dbReference>
<dbReference type="InterPro" id="IPR006665">
    <property type="entry name" value="OmpA-like"/>
</dbReference>
<name>A0A3R6HGZ0_9FIRM</name>
<keyword evidence="3" id="KW-1003">Cell membrane</keyword>
<feature type="domain" description="OmpA-like" evidence="9">
    <location>
        <begin position="141"/>
        <end position="263"/>
    </location>
</feature>
<evidence type="ECO:0000256" key="5">
    <source>
        <dbReference type="ARBA" id="ARBA00022989"/>
    </source>
</evidence>
<dbReference type="InterPro" id="IPR036737">
    <property type="entry name" value="OmpA-like_sf"/>
</dbReference>
<dbReference type="PANTHER" id="PTHR30329:SF21">
    <property type="entry name" value="LIPOPROTEIN YIAD-RELATED"/>
    <property type="match status" value="1"/>
</dbReference>
<evidence type="ECO:0000256" key="3">
    <source>
        <dbReference type="ARBA" id="ARBA00022475"/>
    </source>
</evidence>
<comment type="caution">
    <text evidence="11">The sequence shown here is derived from an EMBL/GenBank/DDBJ whole genome shotgun (WGS) entry which is preliminary data.</text>
</comment>
<evidence type="ECO:0000313" key="12">
    <source>
        <dbReference type="Proteomes" id="UP000283513"/>
    </source>
</evidence>
<dbReference type="SUPFAM" id="SSF103088">
    <property type="entry name" value="OmpA-like"/>
    <property type="match status" value="1"/>
</dbReference>
<evidence type="ECO:0000256" key="4">
    <source>
        <dbReference type="ARBA" id="ARBA00022692"/>
    </source>
</evidence>
<dbReference type="CDD" id="cd07185">
    <property type="entry name" value="OmpA_C-like"/>
    <property type="match status" value="1"/>
</dbReference>
<dbReference type="InterPro" id="IPR050330">
    <property type="entry name" value="Bact_OuterMem_StrucFunc"/>
</dbReference>
<dbReference type="PANTHER" id="PTHR30329">
    <property type="entry name" value="STATOR ELEMENT OF FLAGELLAR MOTOR COMPLEX"/>
    <property type="match status" value="1"/>
</dbReference>
<comment type="similarity">
    <text evidence="2">Belongs to the MotB family.</text>
</comment>
<keyword evidence="8" id="KW-0175">Coiled coil</keyword>
<evidence type="ECO:0000256" key="8">
    <source>
        <dbReference type="SAM" id="Coils"/>
    </source>
</evidence>
<dbReference type="GO" id="GO:0005886">
    <property type="term" value="C:plasma membrane"/>
    <property type="evidence" value="ECO:0007669"/>
    <property type="project" value="UniProtKB-SubCell"/>
</dbReference>
<evidence type="ECO:0000256" key="6">
    <source>
        <dbReference type="ARBA" id="ARBA00023136"/>
    </source>
</evidence>
<keyword evidence="4" id="KW-0812">Transmembrane</keyword>
<evidence type="ECO:0000313" key="11">
    <source>
        <dbReference type="EMBL" id="RHG30441.1"/>
    </source>
</evidence>
<evidence type="ECO:0000313" key="13">
    <source>
        <dbReference type="Proteomes" id="UP000284051"/>
    </source>
</evidence>
<dbReference type="EMBL" id="QSHO01000001">
    <property type="protein sequence ID" value="RHC20962.1"/>
    <property type="molecule type" value="Genomic_DNA"/>
</dbReference>
<reference evidence="12 13" key="1">
    <citation type="submission" date="2018-08" db="EMBL/GenBank/DDBJ databases">
        <title>A genome reference for cultivated species of the human gut microbiota.</title>
        <authorList>
            <person name="Zou Y."/>
            <person name="Xue W."/>
            <person name="Luo G."/>
        </authorList>
    </citation>
    <scope>NUCLEOTIDE SEQUENCE [LARGE SCALE GENOMIC DNA]</scope>
    <source>
        <strain evidence="11 13">AM22-21LB</strain>
        <strain evidence="10 12">AM37-1AC</strain>
    </source>
</reference>
<dbReference type="PROSITE" id="PS51123">
    <property type="entry name" value="OMPA_2"/>
    <property type="match status" value="1"/>
</dbReference>
<accession>A0A3R6HGZ0</accession>
<keyword evidence="5" id="KW-1133">Transmembrane helix</keyword>
<dbReference type="Gene3D" id="3.30.1330.60">
    <property type="entry name" value="OmpA-like domain"/>
    <property type="match status" value="1"/>
</dbReference>
<dbReference type="Proteomes" id="UP000284051">
    <property type="component" value="Unassembled WGS sequence"/>
</dbReference>
<gene>
    <name evidence="11" type="ORF">DW264_02990</name>
    <name evidence="10" type="ORF">DW856_01775</name>
</gene>
<keyword evidence="6 7" id="KW-0472">Membrane</keyword>
<dbReference type="EMBL" id="QRID01000002">
    <property type="protein sequence ID" value="RHG30441.1"/>
    <property type="molecule type" value="Genomic_DNA"/>
</dbReference>
<feature type="coiled-coil region" evidence="8">
    <location>
        <begin position="90"/>
        <end position="132"/>
    </location>
</feature>
<dbReference type="Pfam" id="PF00691">
    <property type="entry name" value="OmpA"/>
    <property type="match status" value="1"/>
</dbReference>
<evidence type="ECO:0000256" key="1">
    <source>
        <dbReference type="ARBA" id="ARBA00004162"/>
    </source>
</evidence>